<proteinExistence type="predicted"/>
<dbReference type="SUPFAM" id="SSF52540">
    <property type="entry name" value="P-loop containing nucleoside triphosphate hydrolases"/>
    <property type="match status" value="1"/>
</dbReference>
<evidence type="ECO:0000313" key="2">
    <source>
        <dbReference type="EMBL" id="NFA61613.1"/>
    </source>
</evidence>
<dbReference type="AlphaFoldDB" id="A0A6M0T2P9"/>
<dbReference type="InterPro" id="IPR011704">
    <property type="entry name" value="ATPase_dyneun-rel_AAA"/>
</dbReference>
<comment type="caution">
    <text evidence="2">The sequence shown here is derived from an EMBL/GenBank/DDBJ whole genome shotgun (WGS) entry which is preliminary data.</text>
</comment>
<accession>A0A6M0T2P9</accession>
<organism evidence="2 3">
    <name type="scientific">Clostridium botulinum</name>
    <dbReference type="NCBI Taxonomy" id="1491"/>
    <lineage>
        <taxon>Bacteria</taxon>
        <taxon>Bacillati</taxon>
        <taxon>Bacillota</taxon>
        <taxon>Clostridia</taxon>
        <taxon>Eubacteriales</taxon>
        <taxon>Clostridiaceae</taxon>
        <taxon>Clostridium</taxon>
    </lineage>
</organism>
<reference evidence="2 3" key="1">
    <citation type="submission" date="2019-02" db="EMBL/GenBank/DDBJ databases">
        <title>Genome sequencing of Clostridium botulinum clinical isolates.</title>
        <authorList>
            <person name="Brunt J."/>
            <person name="Van Vliet A.H.M."/>
            <person name="Stringer S.C."/>
            <person name="Grant K.A."/>
            <person name="Carter A.C."/>
            <person name="Peck M.W."/>
        </authorList>
    </citation>
    <scope>NUCLEOTIDE SEQUENCE [LARGE SCALE GENOMIC DNA]</scope>
    <source>
        <strain evidence="2 3">R1125/03</strain>
    </source>
</reference>
<feature type="domain" description="ATPase dynein-related AAA" evidence="1">
    <location>
        <begin position="211"/>
        <end position="397"/>
    </location>
</feature>
<dbReference type="PANTHER" id="PTHR37291:SF1">
    <property type="entry name" value="TYPE IV METHYL-DIRECTED RESTRICTION ENZYME ECOKMCRB SUBUNIT"/>
    <property type="match status" value="1"/>
</dbReference>
<dbReference type="GO" id="GO:0016887">
    <property type="term" value="F:ATP hydrolysis activity"/>
    <property type="evidence" value="ECO:0007669"/>
    <property type="project" value="InterPro"/>
</dbReference>
<dbReference type="PANTHER" id="PTHR37291">
    <property type="entry name" value="5-METHYLCYTOSINE-SPECIFIC RESTRICTION ENZYME B"/>
    <property type="match status" value="1"/>
</dbReference>
<dbReference type="Pfam" id="PF07728">
    <property type="entry name" value="AAA_5"/>
    <property type="match status" value="1"/>
</dbReference>
<dbReference type="InterPro" id="IPR027417">
    <property type="entry name" value="P-loop_NTPase"/>
</dbReference>
<dbReference type="Proteomes" id="UP000473089">
    <property type="component" value="Unassembled WGS sequence"/>
</dbReference>
<dbReference type="Gene3D" id="3.40.50.300">
    <property type="entry name" value="P-loop containing nucleotide triphosphate hydrolases"/>
    <property type="match status" value="1"/>
</dbReference>
<evidence type="ECO:0000259" key="1">
    <source>
        <dbReference type="Pfam" id="PF07728"/>
    </source>
</evidence>
<gene>
    <name evidence="2" type="ORF">EXM42_14835</name>
</gene>
<dbReference type="EMBL" id="SGJP01000036">
    <property type="protein sequence ID" value="NFA61613.1"/>
    <property type="molecule type" value="Genomic_DNA"/>
</dbReference>
<dbReference type="InterPro" id="IPR052934">
    <property type="entry name" value="Methyl-DNA_Rec/Restrict_Enz"/>
</dbReference>
<sequence>MAYTAKDASKTLFRYLNITEQSIEFIENTHKRGFIYNTASGEQCVIFIYPISHKADNSKNFFDTRDSGAYERGVSWNYSLKNKLKYFCVAVHEQVEKYNDYIFSLECQEKIIEKVSGTLNGARVGTGTQVVIPNDYIPNNQFERILTKNGFFIAVIHKDNIIDYIDKYDNRPYLIDDSLVELGEPETNDEDLSQSVDTHINDLSKFSRNRILFGAPGTGKSYKLNKDREGCFSDDNYERVTFHPNYSYAQFVGTYKPTPKEDDELVITYKYIPGPFMRVWVRAYRSMQNNDGQNYLLIIEEINRANVAAVFGDVFQLLDRKNGVSEYSIYTSEDIKRYLNDEFSKEIPENEWYRTLSTTEKKKHINSIKLLSNMYIWSTMNSADQGVFPIDTAFKRRWNFEYIGINESESMNSRDVIFADGRVINWNILRHAINKKLGKMHINEDKMIGPFFLSKDDLKNNFESAFKSKLLMYLYEDVIKHRRDEFFAKGMDTYSKLLEAYEKTGGDVFMFELEYIPTQGTTVAENSLSNTISDNLESTVTYETGNQTADKVAESSNDFATKSEE</sequence>
<protein>
    <recommendedName>
        <fullName evidence="1">ATPase dynein-related AAA domain-containing protein</fullName>
    </recommendedName>
</protein>
<dbReference type="GO" id="GO:0005524">
    <property type="term" value="F:ATP binding"/>
    <property type="evidence" value="ECO:0007669"/>
    <property type="project" value="InterPro"/>
</dbReference>
<evidence type="ECO:0000313" key="3">
    <source>
        <dbReference type="Proteomes" id="UP000473089"/>
    </source>
</evidence>
<name>A0A6M0T2P9_CLOBO</name>